<evidence type="ECO:0000256" key="1">
    <source>
        <dbReference type="ARBA" id="ARBA00004418"/>
    </source>
</evidence>
<evidence type="ECO:0000256" key="2">
    <source>
        <dbReference type="ARBA" id="ARBA00007399"/>
    </source>
</evidence>
<dbReference type="Pfam" id="PF02753">
    <property type="entry name" value="PapD_C"/>
    <property type="match status" value="1"/>
</dbReference>
<dbReference type="EMBL" id="MRUL01000003">
    <property type="protein sequence ID" value="OON40996.1"/>
    <property type="molecule type" value="Genomic_DNA"/>
</dbReference>
<feature type="domain" description="Pili assembly chaperone N-terminal" evidence="8">
    <location>
        <begin position="37"/>
        <end position="162"/>
    </location>
</feature>
<feature type="domain" description="Pili assembly chaperone C-terminal" evidence="9">
    <location>
        <begin position="185"/>
        <end position="240"/>
    </location>
</feature>
<feature type="chain" id="PRO_5013227291" evidence="7">
    <location>
        <begin position="24"/>
        <end position="248"/>
    </location>
</feature>
<name>A0A1S8YQE0_9GAMM</name>
<dbReference type="Gene3D" id="2.60.40.10">
    <property type="entry name" value="Immunoglobulins"/>
    <property type="match status" value="2"/>
</dbReference>
<comment type="caution">
    <text evidence="10">The sequence shown here is derived from an EMBL/GenBank/DDBJ whole genome shotgun (WGS) entry which is preliminary data.</text>
</comment>
<dbReference type="InterPro" id="IPR050643">
    <property type="entry name" value="Periplasmic_pilus_chap"/>
</dbReference>
<evidence type="ECO:0000256" key="6">
    <source>
        <dbReference type="ARBA" id="ARBA00023319"/>
    </source>
</evidence>
<organism evidence="10 11">
    <name type="scientific">Izhakiella australiensis</name>
    <dbReference type="NCBI Taxonomy" id="1926881"/>
    <lineage>
        <taxon>Bacteria</taxon>
        <taxon>Pseudomonadati</taxon>
        <taxon>Pseudomonadota</taxon>
        <taxon>Gammaproteobacteria</taxon>
        <taxon>Enterobacterales</taxon>
        <taxon>Erwiniaceae</taxon>
        <taxon>Izhakiella</taxon>
    </lineage>
</organism>
<evidence type="ECO:0000313" key="10">
    <source>
        <dbReference type="EMBL" id="OON40996.1"/>
    </source>
</evidence>
<dbReference type="GO" id="GO:0071555">
    <property type="term" value="P:cell wall organization"/>
    <property type="evidence" value="ECO:0007669"/>
    <property type="project" value="InterPro"/>
</dbReference>
<dbReference type="Pfam" id="PF00345">
    <property type="entry name" value="PapD_N"/>
    <property type="match status" value="1"/>
</dbReference>
<comment type="similarity">
    <text evidence="2">Belongs to the periplasmic pilus chaperone family.</text>
</comment>
<dbReference type="InterPro" id="IPR001829">
    <property type="entry name" value="Pili_assmbl_chaperone_bac"/>
</dbReference>
<keyword evidence="6" id="KW-0393">Immunoglobulin domain</keyword>
<dbReference type="InterPro" id="IPR016148">
    <property type="entry name" value="Pili_assmbl_chaperone_C"/>
</dbReference>
<accession>A0A1S8YQE0</accession>
<keyword evidence="3 7" id="KW-0732">Signal</keyword>
<feature type="signal peptide" evidence="7">
    <location>
        <begin position="1"/>
        <end position="23"/>
    </location>
</feature>
<evidence type="ECO:0000313" key="11">
    <source>
        <dbReference type="Proteomes" id="UP000190667"/>
    </source>
</evidence>
<comment type="subcellular location">
    <subcellularLocation>
        <location evidence="1">Periplasm</location>
    </subcellularLocation>
</comment>
<dbReference type="InterPro" id="IPR016147">
    <property type="entry name" value="Pili_assmbl_chaperone_N"/>
</dbReference>
<dbReference type="InterPro" id="IPR036316">
    <property type="entry name" value="Pili_assmbl_chap_C_dom_sf"/>
</dbReference>
<evidence type="ECO:0000256" key="5">
    <source>
        <dbReference type="ARBA" id="ARBA00023186"/>
    </source>
</evidence>
<dbReference type="PANTHER" id="PTHR30251">
    <property type="entry name" value="PILUS ASSEMBLY CHAPERONE"/>
    <property type="match status" value="1"/>
</dbReference>
<dbReference type="InterPro" id="IPR013783">
    <property type="entry name" value="Ig-like_fold"/>
</dbReference>
<dbReference type="InterPro" id="IPR008962">
    <property type="entry name" value="PapD-like_sf"/>
</dbReference>
<evidence type="ECO:0000256" key="7">
    <source>
        <dbReference type="SAM" id="SignalP"/>
    </source>
</evidence>
<dbReference type="AlphaFoldDB" id="A0A1S8YQE0"/>
<dbReference type="SUPFAM" id="SSF49354">
    <property type="entry name" value="PapD-like"/>
    <property type="match status" value="1"/>
</dbReference>
<keyword evidence="4" id="KW-0574">Periplasm</keyword>
<protein>
    <submittedName>
        <fullName evidence="10">Pilus assembly protein</fullName>
    </submittedName>
</protein>
<dbReference type="Proteomes" id="UP000190667">
    <property type="component" value="Unassembled WGS sequence"/>
</dbReference>
<keyword evidence="11" id="KW-1185">Reference proteome</keyword>
<evidence type="ECO:0000256" key="4">
    <source>
        <dbReference type="ARBA" id="ARBA00022764"/>
    </source>
</evidence>
<dbReference type="GO" id="GO:0030288">
    <property type="term" value="C:outer membrane-bounded periplasmic space"/>
    <property type="evidence" value="ECO:0007669"/>
    <property type="project" value="InterPro"/>
</dbReference>
<gene>
    <name evidence="10" type="ORF">BTJ39_07810</name>
</gene>
<proteinExistence type="inferred from homology"/>
<dbReference type="PRINTS" id="PR00969">
    <property type="entry name" value="CHAPERONPILI"/>
</dbReference>
<keyword evidence="5" id="KW-0143">Chaperone</keyword>
<reference evidence="10 11" key="1">
    <citation type="submission" date="2016-12" db="EMBL/GenBank/DDBJ databases">
        <title>Izhakiella australiana sp. nov. of genus Izhakiella isolated from Australian desert.</title>
        <authorList>
            <person name="Ji M."/>
        </authorList>
    </citation>
    <scope>NUCLEOTIDE SEQUENCE [LARGE SCALE GENOMIC DNA]</scope>
    <source>
        <strain evidence="10 11">D4N98</strain>
    </source>
</reference>
<dbReference type="PANTHER" id="PTHR30251:SF9">
    <property type="entry name" value="CHAPERONE PROTEIN CAF1M"/>
    <property type="match status" value="1"/>
</dbReference>
<dbReference type="RefSeq" id="WP_176110251.1">
    <property type="nucleotide sequence ID" value="NZ_MRUL01000003.1"/>
</dbReference>
<dbReference type="STRING" id="1926881.BTJ39_07810"/>
<evidence type="ECO:0000259" key="9">
    <source>
        <dbReference type="Pfam" id="PF02753"/>
    </source>
</evidence>
<sequence length="248" mass="26909">MKILSHIIAVLAGSLIVTGNLQAASQPVKAETQSFSLKTGASRIIYRPGSAGASLSVANPQSFPMLVQSQVLMENQTDAAPFVVTPPLFRLDAQQQNRLRVVSTGNVAQGDRESLYWLCMTGIPPSVDQEWSRERMKQSEAKVLVQVRVKSCIKLLVRPAALKGSVTEAAASLTWQRQGNQLRAHNATPYYANLKKIAVGNQPMNTPGFIAPFSSKTFPLMPGASGDVRWAVITDNGGESREYRASLK</sequence>
<dbReference type="SUPFAM" id="SSF49584">
    <property type="entry name" value="Periplasmic chaperone C-domain"/>
    <property type="match status" value="1"/>
</dbReference>
<evidence type="ECO:0000256" key="3">
    <source>
        <dbReference type="ARBA" id="ARBA00022729"/>
    </source>
</evidence>
<evidence type="ECO:0000259" key="8">
    <source>
        <dbReference type="Pfam" id="PF00345"/>
    </source>
</evidence>